<dbReference type="Gene3D" id="1.10.3300.10">
    <property type="entry name" value="Jann2411-like domain"/>
    <property type="match status" value="1"/>
</dbReference>
<accession>A0A5A7MKT7</accession>
<evidence type="ECO:0000313" key="2">
    <source>
        <dbReference type="EMBL" id="GEQ96540.1"/>
    </source>
</evidence>
<dbReference type="InterPro" id="IPR010852">
    <property type="entry name" value="ABATE"/>
</dbReference>
<proteinExistence type="predicted"/>
<dbReference type="InterPro" id="IPR021005">
    <property type="entry name" value="Znf_CGNR"/>
</dbReference>
<protein>
    <recommendedName>
        <fullName evidence="1">Zinc finger CGNR domain-containing protein</fullName>
    </recommendedName>
</protein>
<name>A0A5A7MKT7_9PROT</name>
<dbReference type="SUPFAM" id="SSF160904">
    <property type="entry name" value="Jann2411-like"/>
    <property type="match status" value="1"/>
</dbReference>
<evidence type="ECO:0000259" key="1">
    <source>
        <dbReference type="Pfam" id="PF11706"/>
    </source>
</evidence>
<dbReference type="InterPro" id="IPR023286">
    <property type="entry name" value="ABATE_dom_sf"/>
</dbReference>
<dbReference type="EMBL" id="BKCL01000001">
    <property type="protein sequence ID" value="GEQ96540.1"/>
    <property type="molecule type" value="Genomic_DNA"/>
</dbReference>
<dbReference type="Proteomes" id="UP000322084">
    <property type="component" value="Unassembled WGS sequence"/>
</dbReference>
<sequence length="221" mass="24819">MTETHMPDDASKSLHIWGEDDFIGGAVALDFVNSAPLRRKAEQAEDRLDGYMELMRWSVAAGSLFDREVDALRDMAQDNAEEVGQIMEQARLLRKGIKAIISACAQGHAPDPDSIAVVNVWHMEAQAAQTLVWGDKGPKWCWKEGASLARPLWPVAQSVMDLIFQADHDRLRTCGNDRCHWLFLDSSKAGRRRWCSMHSCGNRAKAARYHRRCKSKQAEAG</sequence>
<reference evidence="2 3" key="1">
    <citation type="submission" date="2019-09" db="EMBL/GenBank/DDBJ databases">
        <title>NBRP : Genome information of microbial organism related human and environment.</title>
        <authorList>
            <person name="Hattori M."/>
            <person name="Oshima K."/>
            <person name="Inaba H."/>
            <person name="Suda W."/>
            <person name="Sakamoto M."/>
            <person name="Iino T."/>
            <person name="Kitahara M."/>
            <person name="Oshida Y."/>
            <person name="Iida T."/>
            <person name="Kudo T."/>
            <person name="Itoh T."/>
            <person name="Ohkuma M."/>
        </authorList>
    </citation>
    <scope>NUCLEOTIDE SEQUENCE [LARGE SCALE GENOMIC DNA]</scope>
    <source>
        <strain evidence="2 3">Hi-2</strain>
    </source>
</reference>
<comment type="caution">
    <text evidence="2">The sequence shown here is derived from an EMBL/GenBank/DDBJ whole genome shotgun (WGS) entry which is preliminary data.</text>
</comment>
<dbReference type="PANTHER" id="PTHR35525">
    <property type="entry name" value="BLL6575 PROTEIN"/>
    <property type="match status" value="1"/>
</dbReference>
<dbReference type="PANTHER" id="PTHR35525:SF3">
    <property type="entry name" value="BLL6575 PROTEIN"/>
    <property type="match status" value="1"/>
</dbReference>
<organism evidence="2 3">
    <name type="scientific">Iodidimonas gelatinilytica</name>
    <dbReference type="NCBI Taxonomy" id="1236966"/>
    <lineage>
        <taxon>Bacteria</taxon>
        <taxon>Pseudomonadati</taxon>
        <taxon>Pseudomonadota</taxon>
        <taxon>Alphaproteobacteria</taxon>
        <taxon>Iodidimonadales</taxon>
        <taxon>Iodidimonadaceae</taxon>
        <taxon>Iodidimonas</taxon>
    </lineage>
</organism>
<dbReference type="Pfam" id="PF11706">
    <property type="entry name" value="zf-CGNR"/>
    <property type="match status" value="1"/>
</dbReference>
<feature type="domain" description="Zinc finger CGNR" evidence="1">
    <location>
        <begin position="170"/>
        <end position="212"/>
    </location>
</feature>
<evidence type="ECO:0000313" key="3">
    <source>
        <dbReference type="Proteomes" id="UP000322084"/>
    </source>
</evidence>
<dbReference type="RefSeq" id="WP_149999230.1">
    <property type="nucleotide sequence ID" value="NZ_BKCL01000001.1"/>
</dbReference>
<dbReference type="AlphaFoldDB" id="A0A5A7MKT7"/>
<gene>
    <name evidence="2" type="ORF">JCM17844_01770</name>
</gene>
<dbReference type="Pfam" id="PF07336">
    <property type="entry name" value="ABATE"/>
    <property type="match status" value="1"/>
</dbReference>